<keyword evidence="2" id="KW-1185">Reference proteome</keyword>
<dbReference type="Proteomes" id="UP001057402">
    <property type="component" value="Chromosome 3"/>
</dbReference>
<sequence length="146" mass="16126">MVVCGKERKVDLGCKYDIEGDAYYAELEKQILEIMAGDGEDAIVISRGKVRGNCSSDSVQLNGRLHPAGIYGMPDWSSYKKSSNVGTGVFIPQIIGRLIPGDSRPESRTKNTIGRSRRCRQKKRKDQSQPGTKCQEGADQNLHPID</sequence>
<proteinExistence type="predicted"/>
<evidence type="ECO:0000313" key="2">
    <source>
        <dbReference type="Proteomes" id="UP001057402"/>
    </source>
</evidence>
<protein>
    <submittedName>
        <fullName evidence="1">Uncharacterized protein</fullName>
    </submittedName>
</protein>
<accession>A0ACB9RQZ4</accession>
<evidence type="ECO:0000313" key="1">
    <source>
        <dbReference type="EMBL" id="KAI4381433.1"/>
    </source>
</evidence>
<name>A0ACB9RQZ4_9MYRT</name>
<reference evidence="2" key="1">
    <citation type="journal article" date="2023" name="Front. Plant Sci.">
        <title>Chromosomal-level genome assembly of Melastoma candidum provides insights into trichome evolution.</title>
        <authorList>
            <person name="Zhong Y."/>
            <person name="Wu W."/>
            <person name="Sun C."/>
            <person name="Zou P."/>
            <person name="Liu Y."/>
            <person name="Dai S."/>
            <person name="Zhou R."/>
        </authorList>
    </citation>
    <scope>NUCLEOTIDE SEQUENCE [LARGE SCALE GENOMIC DNA]</scope>
</reference>
<organism evidence="1 2">
    <name type="scientific">Melastoma candidum</name>
    <dbReference type="NCBI Taxonomy" id="119954"/>
    <lineage>
        <taxon>Eukaryota</taxon>
        <taxon>Viridiplantae</taxon>
        <taxon>Streptophyta</taxon>
        <taxon>Embryophyta</taxon>
        <taxon>Tracheophyta</taxon>
        <taxon>Spermatophyta</taxon>
        <taxon>Magnoliopsida</taxon>
        <taxon>eudicotyledons</taxon>
        <taxon>Gunneridae</taxon>
        <taxon>Pentapetalae</taxon>
        <taxon>rosids</taxon>
        <taxon>malvids</taxon>
        <taxon>Myrtales</taxon>
        <taxon>Melastomataceae</taxon>
        <taxon>Melastomatoideae</taxon>
        <taxon>Melastomateae</taxon>
        <taxon>Melastoma</taxon>
    </lineage>
</organism>
<comment type="caution">
    <text evidence="1">The sequence shown here is derived from an EMBL/GenBank/DDBJ whole genome shotgun (WGS) entry which is preliminary data.</text>
</comment>
<dbReference type="EMBL" id="CM042882">
    <property type="protein sequence ID" value="KAI4381433.1"/>
    <property type="molecule type" value="Genomic_DNA"/>
</dbReference>
<gene>
    <name evidence="1" type="ORF">MLD38_007503</name>
</gene>